<gene>
    <name evidence="2" type="ORF">CINCED_3A023569</name>
</gene>
<evidence type="ECO:0000256" key="1">
    <source>
        <dbReference type="SAM" id="MobiDB-lite"/>
    </source>
</evidence>
<reference evidence="2 3" key="1">
    <citation type="submission" date="2019-08" db="EMBL/GenBank/DDBJ databases">
        <authorList>
            <person name="Alioto T."/>
            <person name="Alioto T."/>
            <person name="Gomez Garrido J."/>
        </authorList>
    </citation>
    <scope>NUCLEOTIDE SEQUENCE [LARGE SCALE GENOMIC DNA]</scope>
</reference>
<proteinExistence type="predicted"/>
<dbReference type="AlphaFoldDB" id="A0A5E4NLG3"/>
<keyword evidence="3" id="KW-1185">Reference proteome</keyword>
<evidence type="ECO:0000313" key="2">
    <source>
        <dbReference type="EMBL" id="VVC42330.1"/>
    </source>
</evidence>
<evidence type="ECO:0000313" key="3">
    <source>
        <dbReference type="Proteomes" id="UP000325440"/>
    </source>
</evidence>
<sequence length="67" mass="7825">MNVVMLFNILEDEADEKLLLLANHLRNENDEKFSQRSREGRFNQSQEEHHVNNTSLLATLPIFDVVT</sequence>
<feature type="region of interest" description="Disordered" evidence="1">
    <location>
        <begin position="30"/>
        <end position="50"/>
    </location>
</feature>
<protein>
    <submittedName>
        <fullName evidence="2">Uncharacterized protein</fullName>
    </submittedName>
</protein>
<dbReference type="Proteomes" id="UP000325440">
    <property type="component" value="Unassembled WGS sequence"/>
</dbReference>
<accession>A0A5E4NLG3</accession>
<name>A0A5E4NLG3_9HEMI</name>
<dbReference type="EMBL" id="CABPRJ010001945">
    <property type="protein sequence ID" value="VVC42330.1"/>
    <property type="molecule type" value="Genomic_DNA"/>
</dbReference>
<organism evidence="2 3">
    <name type="scientific">Cinara cedri</name>
    <dbReference type="NCBI Taxonomy" id="506608"/>
    <lineage>
        <taxon>Eukaryota</taxon>
        <taxon>Metazoa</taxon>
        <taxon>Ecdysozoa</taxon>
        <taxon>Arthropoda</taxon>
        <taxon>Hexapoda</taxon>
        <taxon>Insecta</taxon>
        <taxon>Pterygota</taxon>
        <taxon>Neoptera</taxon>
        <taxon>Paraneoptera</taxon>
        <taxon>Hemiptera</taxon>
        <taxon>Sternorrhyncha</taxon>
        <taxon>Aphidomorpha</taxon>
        <taxon>Aphidoidea</taxon>
        <taxon>Aphididae</taxon>
        <taxon>Lachninae</taxon>
        <taxon>Cinara</taxon>
    </lineage>
</organism>